<dbReference type="EMBL" id="KZ680213">
    <property type="protein sequence ID" value="PTB66461.1"/>
    <property type="molecule type" value="Genomic_DNA"/>
</dbReference>
<feature type="repeat" description="WD" evidence="3">
    <location>
        <begin position="678"/>
        <end position="719"/>
    </location>
</feature>
<protein>
    <submittedName>
        <fullName evidence="6">WD40 repeat-like protein</fullName>
    </submittedName>
</protein>
<dbReference type="Gene3D" id="3.40.50.300">
    <property type="entry name" value="P-loop containing nucleotide triphosphate hydrolases"/>
    <property type="match status" value="1"/>
</dbReference>
<organism evidence="6 7">
    <name type="scientific">Trichoderma citrinoviride</name>
    <dbReference type="NCBI Taxonomy" id="58853"/>
    <lineage>
        <taxon>Eukaryota</taxon>
        <taxon>Fungi</taxon>
        <taxon>Dikarya</taxon>
        <taxon>Ascomycota</taxon>
        <taxon>Pezizomycotina</taxon>
        <taxon>Sordariomycetes</taxon>
        <taxon>Hypocreomycetidae</taxon>
        <taxon>Hypocreales</taxon>
        <taxon>Hypocreaceae</taxon>
        <taxon>Trichoderma</taxon>
    </lineage>
</organism>
<dbReference type="PANTHER" id="PTHR10039:SF14">
    <property type="entry name" value="NACHT DOMAIN-CONTAINING PROTEIN"/>
    <property type="match status" value="1"/>
</dbReference>
<dbReference type="Pfam" id="PF24883">
    <property type="entry name" value="NPHP3_N"/>
    <property type="match status" value="1"/>
</dbReference>
<keyword evidence="1 3" id="KW-0853">WD repeat</keyword>
<feature type="region of interest" description="Disordered" evidence="4">
    <location>
        <begin position="1"/>
        <end position="51"/>
    </location>
</feature>
<dbReference type="Gene3D" id="2.130.10.10">
    <property type="entry name" value="YVTN repeat-like/Quinoprotein amine dehydrogenase"/>
    <property type="match status" value="3"/>
</dbReference>
<evidence type="ECO:0000256" key="3">
    <source>
        <dbReference type="PROSITE-ProRule" id="PRU00221"/>
    </source>
</evidence>
<dbReference type="InterPro" id="IPR015943">
    <property type="entry name" value="WD40/YVTN_repeat-like_dom_sf"/>
</dbReference>
<dbReference type="OrthoDB" id="538223at2759"/>
<proteinExistence type="predicted"/>
<keyword evidence="2" id="KW-0677">Repeat</keyword>
<feature type="compositionally biased region" description="Basic and acidic residues" evidence="4">
    <location>
        <begin position="7"/>
        <end position="23"/>
    </location>
</feature>
<keyword evidence="7" id="KW-1185">Reference proteome</keyword>
<dbReference type="SMART" id="SM00320">
    <property type="entry name" value="WD40"/>
    <property type="match status" value="5"/>
</dbReference>
<dbReference type="PROSITE" id="PS50294">
    <property type="entry name" value="WD_REPEATS_REGION"/>
    <property type="match status" value="1"/>
</dbReference>
<dbReference type="InterPro" id="IPR001680">
    <property type="entry name" value="WD40_rpt"/>
</dbReference>
<feature type="domain" description="NACHT" evidence="5">
    <location>
        <begin position="181"/>
        <end position="387"/>
    </location>
</feature>
<dbReference type="InterPro" id="IPR031359">
    <property type="entry name" value="NACHT_N"/>
</dbReference>
<gene>
    <name evidence="6" type="ORF">BBK36DRAFT_1169054</name>
</gene>
<dbReference type="PROSITE" id="PS50837">
    <property type="entry name" value="NACHT"/>
    <property type="match status" value="1"/>
</dbReference>
<evidence type="ECO:0000256" key="1">
    <source>
        <dbReference type="ARBA" id="ARBA00022574"/>
    </source>
</evidence>
<feature type="repeat" description="WD" evidence="3">
    <location>
        <begin position="850"/>
        <end position="879"/>
    </location>
</feature>
<dbReference type="Proteomes" id="UP000241546">
    <property type="component" value="Unassembled WGS sequence"/>
</dbReference>
<evidence type="ECO:0000313" key="7">
    <source>
        <dbReference type="Proteomes" id="UP000241546"/>
    </source>
</evidence>
<reference evidence="7" key="1">
    <citation type="submission" date="2016-07" db="EMBL/GenBank/DDBJ databases">
        <title>Multiple horizontal gene transfer events from other fungi enriched the ability of initially mycotrophic Trichoderma (Ascomycota) to feed on dead plant biomass.</title>
        <authorList>
            <consortium name="DOE Joint Genome Institute"/>
            <person name="Atanasova L."/>
            <person name="Chenthamara K."/>
            <person name="Zhang J."/>
            <person name="Grujic M."/>
            <person name="Henrissat B."/>
            <person name="Kuo A."/>
            <person name="Aerts A."/>
            <person name="Salamov A."/>
            <person name="Lipzen A."/>
            <person name="Labutti K."/>
            <person name="Barry K."/>
            <person name="Miao Y."/>
            <person name="Rahimi M.J."/>
            <person name="Shen Q."/>
            <person name="Grigoriev I.V."/>
            <person name="Kubicek C.P."/>
            <person name="Druzhinina I.S."/>
        </authorList>
    </citation>
    <scope>NUCLEOTIDE SEQUENCE [LARGE SCALE GENOMIC DNA]</scope>
    <source>
        <strain evidence="7">TUCIM 6016</strain>
    </source>
</reference>
<dbReference type="PROSITE" id="PS00678">
    <property type="entry name" value="WD_REPEATS_1"/>
    <property type="match status" value="1"/>
</dbReference>
<dbReference type="SUPFAM" id="SSF82171">
    <property type="entry name" value="DPP6 N-terminal domain-like"/>
    <property type="match status" value="1"/>
</dbReference>
<dbReference type="PANTHER" id="PTHR10039">
    <property type="entry name" value="AMELOGENIN"/>
    <property type="match status" value="1"/>
</dbReference>
<accession>A0A2T4BB50</accession>
<evidence type="ECO:0000256" key="2">
    <source>
        <dbReference type="ARBA" id="ARBA00022737"/>
    </source>
</evidence>
<evidence type="ECO:0000259" key="5">
    <source>
        <dbReference type="PROSITE" id="PS50837"/>
    </source>
</evidence>
<dbReference type="AlphaFoldDB" id="A0A2T4BB50"/>
<dbReference type="InterPro" id="IPR027417">
    <property type="entry name" value="P-loop_NTPase"/>
</dbReference>
<dbReference type="InterPro" id="IPR019775">
    <property type="entry name" value="WD40_repeat_CS"/>
</dbReference>
<dbReference type="Pfam" id="PF17100">
    <property type="entry name" value="NACHT_N"/>
    <property type="match status" value="1"/>
</dbReference>
<dbReference type="InterPro" id="IPR056884">
    <property type="entry name" value="NPHP3-like_N"/>
</dbReference>
<dbReference type="SUPFAM" id="SSF52540">
    <property type="entry name" value="P-loop containing nucleoside triphosphate hydrolases"/>
    <property type="match status" value="1"/>
</dbReference>
<evidence type="ECO:0000256" key="4">
    <source>
        <dbReference type="SAM" id="MobiDB-lite"/>
    </source>
</evidence>
<dbReference type="Pfam" id="PF00400">
    <property type="entry name" value="WD40"/>
    <property type="match status" value="1"/>
</dbReference>
<dbReference type="RefSeq" id="XP_024749781.1">
    <property type="nucleotide sequence ID" value="XM_024895260.1"/>
</dbReference>
<evidence type="ECO:0000313" key="6">
    <source>
        <dbReference type="EMBL" id="PTB66461.1"/>
    </source>
</evidence>
<dbReference type="GeneID" id="36603378"/>
<dbReference type="InterPro" id="IPR007111">
    <property type="entry name" value="NACHT_NTPase"/>
</dbReference>
<dbReference type="PROSITE" id="PS50082">
    <property type="entry name" value="WD_REPEATS_2"/>
    <property type="match status" value="2"/>
</dbReference>
<name>A0A2T4BB50_9HYPO</name>
<sequence length="1200" mass="134419">MPRLLNKLKEKWSTRDPNKDKQVHVPIEPDPPPVPNGSTAVPMPPASTEPVIEPKPLQGRLWNEAYELLKLSNAELVEAYEKILSRELLHDQGCVSKPASLENRIDAAYGGRWKQMHTIVNAALKRQEERAEKCLKDLRVTDPRDDKSRIEDTNGGLLQDAYGWAIGHTDFIAWRDEKENHLLWIKGDPGKGKTMLMCGIIDELQSCDISPCYFFCQATDPRLNNATAVLRGLIYLLLQEKHDQAGAALFQDANSWVVLSQMFTKLLDDPSLDGQVFMVDALDECQADLERLLDLIVGTSANPHAKWIVSSRNWTTIGAKLGTVSQNIRFSLELNEQSVSEAVRFFVSHKAAQLRNAKGLDEEMEQKVRTYLTDNARGTFLWVALVCKELLKLGVRKRHLLKKMAEFPSDLGPLYERMMQQIRESEDSDLCEKILRLVAVVYRPVTLAELASLLDMEDAFSGDELEEIVAACDFLLRDKMVAPRIGSQHYAVFSRSLQILSTTLRRDMYNLRHPGALIEEYAPNQDQDQDVLRHARYSCIYWINHLKAVNDLDREKCVLSLQDDGVVHRFLNNKLLNWLEACSLIRSIPDAARAVRILRSLALVHDCTMRNLIEDVYRFVLYHKVGIGLAPLQVYCSALIFSPKSSLVRLLYEDTEVPKWVVKKPDMPSRWTARLHFLEGHTDTVDAVAFSSDGTQLASGSGDGIAKIWDTETGTCLHTFTCLSSYLAAGSWRGVEVWDAMSSTSIYTFYDDYSARLAAVHSSDTESFIRTWDLGTGMEVKTHHLHQHQCRATAFAPDGTHLASVADQNGMFSLDASRLAVAMAGCIYIFEASTGECLQELQDDSWFFEFLADSQRLMSVSQDASSRIWDTTTGTCLRQLSGVPSPDGMFIAETRDGRYYPAQNIDTTEETTKALTAIAFSPDGAQLATASISETEGKIIRIRDSLTSACLTDFPWSGTSITSLAFFPDGKRLASRVENCIGIWDIATGLNVQTIGLESPLKWLHATILFYDSPIAISSNGDLVAAIFGRDPHVVMWDLTSGAISKQFYFGNDIPNDWPVAAVFSPDDTKLGLLSGLGTISICDINTGDIIFIHLFEPLDISQPCPLQLRNELQHLIGQSEGSDQSLKQAQPRIFDMSGFNISRDGTWMLKRQQRVLWLPPDYRPINIVLRDGSVVIQSRFDGPGHFFRFAVDDLDALLA</sequence>